<proteinExistence type="predicted"/>
<name>D5G7G4_TUBMM</name>
<evidence type="ECO:0000313" key="1">
    <source>
        <dbReference type="EMBL" id="CAZ80457.1"/>
    </source>
</evidence>
<dbReference type="Proteomes" id="UP000006911">
    <property type="component" value="Unassembled WGS sequence"/>
</dbReference>
<organism evidence="1 2">
    <name type="scientific">Tuber melanosporum (strain Mel28)</name>
    <name type="common">Perigord black truffle</name>
    <dbReference type="NCBI Taxonomy" id="656061"/>
    <lineage>
        <taxon>Eukaryota</taxon>
        <taxon>Fungi</taxon>
        <taxon>Dikarya</taxon>
        <taxon>Ascomycota</taxon>
        <taxon>Pezizomycotina</taxon>
        <taxon>Pezizomycetes</taxon>
        <taxon>Pezizales</taxon>
        <taxon>Tuberaceae</taxon>
        <taxon>Tuber</taxon>
    </lineage>
</organism>
<keyword evidence="2" id="KW-1185">Reference proteome</keyword>
<accession>D5G7G4</accession>
<reference evidence="1 2" key="1">
    <citation type="journal article" date="2010" name="Nature">
        <title>Perigord black truffle genome uncovers evolutionary origins and mechanisms of symbiosis.</title>
        <authorList>
            <person name="Martin F."/>
            <person name="Kohler A."/>
            <person name="Murat C."/>
            <person name="Balestrini R."/>
            <person name="Coutinho P.M."/>
            <person name="Jaillon O."/>
            <person name="Montanini B."/>
            <person name="Morin E."/>
            <person name="Noel B."/>
            <person name="Percudani R."/>
            <person name="Porcel B."/>
            <person name="Rubini A."/>
            <person name="Amicucci A."/>
            <person name="Amselem J."/>
            <person name="Anthouard V."/>
            <person name="Arcioni S."/>
            <person name="Artiguenave F."/>
            <person name="Aury J.M."/>
            <person name="Ballario P."/>
            <person name="Bolchi A."/>
            <person name="Brenna A."/>
            <person name="Brun A."/>
            <person name="Buee M."/>
            <person name="Cantarel B."/>
            <person name="Chevalier G."/>
            <person name="Couloux A."/>
            <person name="Da Silva C."/>
            <person name="Denoeud F."/>
            <person name="Duplessis S."/>
            <person name="Ghignone S."/>
            <person name="Hilselberger B."/>
            <person name="Iotti M."/>
            <person name="Marcais B."/>
            <person name="Mello A."/>
            <person name="Miranda M."/>
            <person name="Pacioni G."/>
            <person name="Quesneville H."/>
            <person name="Riccioni C."/>
            <person name="Ruotolo R."/>
            <person name="Splivallo R."/>
            <person name="Stocchi V."/>
            <person name="Tisserant E."/>
            <person name="Viscomi A.R."/>
            <person name="Zambonelli A."/>
            <person name="Zampieri E."/>
            <person name="Henrissat B."/>
            <person name="Lebrun M.H."/>
            <person name="Paolocci F."/>
            <person name="Bonfante P."/>
            <person name="Ottonello S."/>
            <person name="Wincker P."/>
        </authorList>
    </citation>
    <scope>NUCLEOTIDE SEQUENCE [LARGE SCALE GENOMIC DNA]</scope>
    <source>
        <strain evidence="1 2">Mel28</strain>
    </source>
</reference>
<dbReference type="GeneID" id="9188482"/>
<dbReference type="KEGG" id="tml:GSTUM_00002452001"/>
<dbReference type="RefSeq" id="XP_002836266.1">
    <property type="nucleotide sequence ID" value="XM_002836220.1"/>
</dbReference>
<sequence length="47" mass="5574">MAPAYESEIEEIEEPVNIYNYQNTPENRSWAEGCVRRKVCSEHQRNC</sequence>
<dbReference type="AlphaFoldDB" id="D5G7G4"/>
<gene>
    <name evidence="1" type="ORF">GSTUM_00002452001</name>
</gene>
<dbReference type="EMBL" id="FN430027">
    <property type="protein sequence ID" value="CAZ80457.1"/>
    <property type="molecule type" value="Genomic_DNA"/>
</dbReference>
<dbReference type="InParanoid" id="D5G7G4"/>
<protein>
    <submittedName>
        <fullName evidence="1">(Perigord truffle) hypothetical protein</fullName>
    </submittedName>
</protein>
<dbReference type="HOGENOM" id="CLU_3175713_0_0_1"/>
<evidence type="ECO:0000313" key="2">
    <source>
        <dbReference type="Proteomes" id="UP000006911"/>
    </source>
</evidence>